<dbReference type="EMBL" id="JALDAY010000002">
    <property type="protein sequence ID" value="MCI3271028.1"/>
    <property type="molecule type" value="Genomic_DNA"/>
</dbReference>
<evidence type="ECO:0000313" key="3">
    <source>
        <dbReference type="Proteomes" id="UP001165269"/>
    </source>
</evidence>
<keyword evidence="1" id="KW-1133">Transmembrane helix</keyword>
<feature type="transmembrane region" description="Helical" evidence="1">
    <location>
        <begin position="50"/>
        <end position="75"/>
    </location>
</feature>
<evidence type="ECO:0008006" key="4">
    <source>
        <dbReference type="Google" id="ProtNLM"/>
    </source>
</evidence>
<keyword evidence="1" id="KW-0472">Membrane</keyword>
<keyword evidence="1" id="KW-0812">Transmembrane</keyword>
<proteinExistence type="predicted"/>
<organism evidence="2 3">
    <name type="scientific">Streptomyces cylindrosporus</name>
    <dbReference type="NCBI Taxonomy" id="2927583"/>
    <lineage>
        <taxon>Bacteria</taxon>
        <taxon>Bacillati</taxon>
        <taxon>Actinomycetota</taxon>
        <taxon>Actinomycetes</taxon>
        <taxon>Kitasatosporales</taxon>
        <taxon>Streptomycetaceae</taxon>
        <taxon>Streptomyces</taxon>
    </lineage>
</organism>
<name>A0ABS9Y1C7_9ACTN</name>
<dbReference type="SUPFAM" id="SSF48371">
    <property type="entry name" value="ARM repeat"/>
    <property type="match status" value="1"/>
</dbReference>
<comment type="caution">
    <text evidence="2">The sequence shown here is derived from an EMBL/GenBank/DDBJ whole genome shotgun (WGS) entry which is preliminary data.</text>
</comment>
<feature type="transmembrane region" description="Helical" evidence="1">
    <location>
        <begin position="328"/>
        <end position="348"/>
    </location>
</feature>
<protein>
    <recommendedName>
        <fullName evidence="4">Tape measure protein</fullName>
    </recommendedName>
</protein>
<keyword evidence="3" id="KW-1185">Reference proteome</keyword>
<sequence>MRDALGGIGQVARGLGASVRNGLGNGITAVGNGARAASGPSLKLFAGMSAGAVGAAGAMAAVPLAMVGMGVMAAAQNKQVQTAFTSLKDHASKTMQSLAKPLVGPLTDAAEQLGSVFDSLAPKLGQIFKAAAPMIEPLVHGVGELVLGLADGLLPVMKSAQPVVESLGRFLGTLGESLGEMLSAMSGGIGAAAGVFDGLGSVIQALLPTLGSLTGEILKVAGPVLSKLLTALGPVILQIGEALMPVIDALGPVLSAAADAVIALVQAVLPLLPPIAQLVAALLPALTPILQACIPLFGALAQVVAALVPILIPIITLVAQLASILANYLAAFITSVVVPAVQAIAALLKGDFSGALDLAKTAIKNAALFVLMIFTRLPGQLWAAIKPLELKIGQVALAAGAKLVQYLKDKGNEAIAFVKSLPAKAAQVLAGINNTLRNAGIKLIAGFISGITSQFGAVKSTLGGLTSKLTDWKGPAPLDKRILSPNGRLVIDGFVNGIADRIPTVKRQLQGLTSDLPGMAMDVSPKGVMAASIRQGQTVTFDVTGADEDMKRLIRRIVKNDGRGSVQTAFGTR</sequence>
<accession>A0ABS9Y1C7</accession>
<evidence type="ECO:0000256" key="1">
    <source>
        <dbReference type="SAM" id="Phobius"/>
    </source>
</evidence>
<dbReference type="RefSeq" id="WP_242762782.1">
    <property type="nucleotide sequence ID" value="NZ_JALDAY010000002.1"/>
</dbReference>
<feature type="transmembrane region" description="Helical" evidence="1">
    <location>
        <begin position="304"/>
        <end position="322"/>
    </location>
</feature>
<reference evidence="2" key="1">
    <citation type="submission" date="2022-03" db="EMBL/GenBank/DDBJ databases">
        <title>Streptomyces 7R015 and 7R016 isolated from Barleria lupulina in Thailand.</title>
        <authorList>
            <person name="Kanchanasin P."/>
            <person name="Phongsopitanun W."/>
            <person name="Tanasupawat S."/>
        </authorList>
    </citation>
    <scope>NUCLEOTIDE SEQUENCE</scope>
    <source>
        <strain evidence="2">7R015</strain>
    </source>
</reference>
<dbReference type="InterPro" id="IPR016024">
    <property type="entry name" value="ARM-type_fold"/>
</dbReference>
<dbReference type="Proteomes" id="UP001165269">
    <property type="component" value="Unassembled WGS sequence"/>
</dbReference>
<evidence type="ECO:0000313" key="2">
    <source>
        <dbReference type="EMBL" id="MCI3271028.1"/>
    </source>
</evidence>
<gene>
    <name evidence="2" type="ORF">MQP27_07875</name>
</gene>